<evidence type="ECO:0000313" key="2">
    <source>
        <dbReference type="Ensembl" id="ENSGMOP00000040565.1"/>
    </source>
</evidence>
<dbReference type="AlphaFoldDB" id="A0A8C5B3Y5"/>
<evidence type="ECO:0000256" key="1">
    <source>
        <dbReference type="SAM" id="MobiDB-lite"/>
    </source>
</evidence>
<dbReference type="OMA" id="IYHRKSG"/>
<reference evidence="2" key="1">
    <citation type="submission" date="2025-08" db="UniProtKB">
        <authorList>
            <consortium name="Ensembl"/>
        </authorList>
    </citation>
    <scope>IDENTIFICATION</scope>
</reference>
<feature type="region of interest" description="Disordered" evidence="1">
    <location>
        <begin position="613"/>
        <end position="657"/>
    </location>
</feature>
<feature type="region of interest" description="Disordered" evidence="1">
    <location>
        <begin position="79"/>
        <end position="99"/>
    </location>
</feature>
<accession>A0A8C5B3Y5</accession>
<sequence length="657" mass="74914">MEAQSDLLLEEEDTVEEDSDCNDSNDPDYVPLFRVCKGRSLNTGFILEECPSVTMEDTVHDTGDDTDQDDHEEDLSVLEQEQETQHLPQKKQRRQPNRSEITVEVEEDIIGKPASIAYHDCLRQLCEFVALPIDSCNGKDPITQKQCQAKGPFEINIKSRVTAAVIEWVSHVLVAHVISFLIQNIIIVLYYFTYYIFSMCFLLPLFQLCPQGHIVWRWSSQPTLKFGSQLGDFLMATNILLTGNNYTKVKMLFNFMNMGMINERYFAGIQDNYCVDTIKAFWNARRAKVIANVKTLGPTVALGDGRMDSPGFCAQYCTYTAMDNATRQIINVVNVDKRETSRKSTNMEKVAFIETLDTLKQDLDVIEFCTDAHSQISALFNKNKGLYKDSGVKHTLDMWHGAKNLGKKIHAAGLQKGCSLLLVWKKDICNHFWYCCKAANTVEDFWDMWTGLLHHVTGEHQWGLGGCYHGPLEENGNKELIPKGSTAHRKITELIMDERWSKTIPKYLTFRSTGALECFHAHLLMYASKRIAFVPPVYAARTLLAALDYNEHCSRPYYVKADGKYSYHKMYNKKSGGFCLYIKKVKKSYEYIKDRQCAILRCKLDQLAAGRGMPRKRAMRPDDPRRLGTLSGVPAPSTEQILETQRSRGRGEPLPQK</sequence>
<evidence type="ECO:0000313" key="3">
    <source>
        <dbReference type="Proteomes" id="UP000694546"/>
    </source>
</evidence>
<reference evidence="2" key="2">
    <citation type="submission" date="2025-09" db="UniProtKB">
        <authorList>
            <consortium name="Ensembl"/>
        </authorList>
    </citation>
    <scope>IDENTIFICATION</scope>
</reference>
<dbReference type="Proteomes" id="UP000694546">
    <property type="component" value="Chromosome 16"/>
</dbReference>
<dbReference type="GeneTree" id="ENSGT00940000163969"/>
<dbReference type="Ensembl" id="ENSGMOT00000066882.1">
    <property type="protein sequence ID" value="ENSGMOP00000040565.1"/>
    <property type="gene ID" value="ENSGMOG00000034276.1"/>
</dbReference>
<gene>
    <name evidence="2" type="primary">LOC115561767</name>
</gene>
<proteinExistence type="predicted"/>
<dbReference type="PANTHER" id="PTHR31751">
    <property type="entry name" value="SI:CH211-108C17.2-RELATED-RELATED"/>
    <property type="match status" value="1"/>
</dbReference>
<feature type="compositionally biased region" description="Acidic residues" evidence="1">
    <location>
        <begin position="8"/>
        <end position="26"/>
    </location>
</feature>
<organism evidence="2 3">
    <name type="scientific">Gadus morhua</name>
    <name type="common">Atlantic cod</name>
    <dbReference type="NCBI Taxonomy" id="8049"/>
    <lineage>
        <taxon>Eukaryota</taxon>
        <taxon>Metazoa</taxon>
        <taxon>Chordata</taxon>
        <taxon>Craniata</taxon>
        <taxon>Vertebrata</taxon>
        <taxon>Euteleostomi</taxon>
        <taxon>Actinopterygii</taxon>
        <taxon>Neopterygii</taxon>
        <taxon>Teleostei</taxon>
        <taxon>Neoteleostei</taxon>
        <taxon>Acanthomorphata</taxon>
        <taxon>Zeiogadaria</taxon>
        <taxon>Gadariae</taxon>
        <taxon>Gadiformes</taxon>
        <taxon>Gadoidei</taxon>
        <taxon>Gadidae</taxon>
        <taxon>Gadus</taxon>
    </lineage>
</organism>
<protein>
    <submittedName>
        <fullName evidence="2">Uncharacterized LOC115561767</fullName>
    </submittedName>
</protein>
<name>A0A8C5B3Y5_GADMO</name>
<dbReference type="PANTHER" id="PTHR31751:SF7">
    <property type="entry name" value="THAP-TYPE DOMAIN-CONTAINING PROTEIN"/>
    <property type="match status" value="1"/>
</dbReference>
<keyword evidence="3" id="KW-1185">Reference proteome</keyword>
<feature type="region of interest" description="Disordered" evidence="1">
    <location>
        <begin position="1"/>
        <end position="28"/>
    </location>
</feature>